<organism evidence="1 2">
    <name type="scientific">Actinoplanes aureus</name>
    <dbReference type="NCBI Taxonomy" id="2792083"/>
    <lineage>
        <taxon>Bacteria</taxon>
        <taxon>Bacillati</taxon>
        <taxon>Actinomycetota</taxon>
        <taxon>Actinomycetes</taxon>
        <taxon>Micromonosporales</taxon>
        <taxon>Micromonosporaceae</taxon>
        <taxon>Actinoplanes</taxon>
    </lineage>
</organism>
<comment type="caution">
    <text evidence="1">The sequence shown here is derived from an EMBL/GenBank/DDBJ whole genome shotgun (WGS) entry which is preliminary data.</text>
</comment>
<proteinExistence type="predicted"/>
<protein>
    <submittedName>
        <fullName evidence="1">Uncharacterized protein</fullName>
    </submittedName>
</protein>
<accession>A0A931CEH4</accession>
<gene>
    <name evidence="1" type="ORF">I4J89_24985</name>
</gene>
<dbReference type="EMBL" id="JADQTO010000012">
    <property type="protein sequence ID" value="MBG0564708.1"/>
    <property type="molecule type" value="Genomic_DNA"/>
</dbReference>
<keyword evidence="2" id="KW-1185">Reference proteome</keyword>
<evidence type="ECO:0000313" key="2">
    <source>
        <dbReference type="Proteomes" id="UP000598146"/>
    </source>
</evidence>
<dbReference type="RefSeq" id="WP_196416491.1">
    <property type="nucleotide sequence ID" value="NZ_JADQTO010000012.1"/>
</dbReference>
<reference evidence="1" key="1">
    <citation type="submission" date="2020-11" db="EMBL/GenBank/DDBJ databases">
        <title>Isolation and identification of active actinomycetes.</title>
        <authorList>
            <person name="Sun X."/>
        </authorList>
    </citation>
    <scope>NUCLEOTIDE SEQUENCE</scope>
    <source>
        <strain evidence="1">NEAU-A11</strain>
    </source>
</reference>
<evidence type="ECO:0000313" key="1">
    <source>
        <dbReference type="EMBL" id="MBG0564708.1"/>
    </source>
</evidence>
<name>A0A931CEH4_9ACTN</name>
<sequence length="82" mass="9487">MAATRPAPTRADLDAWFTALIVGVRTSDEADKWASQWFDTAVDDDVVRWALGLLHDLDRHDDDQVRRWRAEYRTRCGMPETP</sequence>
<dbReference type="Proteomes" id="UP000598146">
    <property type="component" value="Unassembled WGS sequence"/>
</dbReference>
<dbReference type="AlphaFoldDB" id="A0A931CEH4"/>